<keyword evidence="3" id="KW-1185">Reference proteome</keyword>
<evidence type="ECO:0000256" key="1">
    <source>
        <dbReference type="SAM" id="Coils"/>
    </source>
</evidence>
<dbReference type="AlphaFoldDB" id="A0A9J6QTX6"/>
<dbReference type="Proteomes" id="UP001065549">
    <property type="component" value="Unassembled WGS sequence"/>
</dbReference>
<gene>
    <name evidence="2" type="ORF">OBO34_07180</name>
</gene>
<evidence type="ECO:0000313" key="3">
    <source>
        <dbReference type="Proteomes" id="UP001065549"/>
    </source>
</evidence>
<feature type="coiled-coil region" evidence="1">
    <location>
        <begin position="41"/>
        <end position="75"/>
    </location>
</feature>
<dbReference type="RefSeq" id="WP_269478448.1">
    <property type="nucleotide sequence ID" value="NZ_JAOSHN010000002.1"/>
</dbReference>
<sequence>MASKEVIGRRLETRKNVLEEYYTAWKSIVSGGVKSYAIGSRNLTKHDLPQIEESIKELEKEIDTLENLLSGGKRRKAVGVLPRDW</sequence>
<proteinExistence type="predicted"/>
<name>A0A9J6QTX6_9FIRM</name>
<accession>A0A9J6QTX6</accession>
<comment type="caution">
    <text evidence="2">The sequence shown here is derived from an EMBL/GenBank/DDBJ whole genome shotgun (WGS) entry which is preliminary data.</text>
</comment>
<dbReference type="EMBL" id="JAOSHN010000002">
    <property type="protein sequence ID" value="MCU7378135.1"/>
    <property type="molecule type" value="Genomic_DNA"/>
</dbReference>
<keyword evidence="1" id="KW-0175">Coiled coil</keyword>
<protein>
    <submittedName>
        <fullName evidence="2">Uncharacterized protein</fullName>
    </submittedName>
</protein>
<reference evidence="2" key="1">
    <citation type="submission" date="2022-09" db="EMBL/GenBank/DDBJ databases">
        <title>Culturomic study of gut microbiota in children with autism spectrum disorder.</title>
        <authorList>
            <person name="Efimov B.A."/>
            <person name="Chaplin A.V."/>
            <person name="Sokolova S.R."/>
            <person name="Pikina A.P."/>
            <person name="Korzhanova M."/>
            <person name="Belova V."/>
            <person name="Korostin D."/>
        </authorList>
    </citation>
    <scope>NUCLEOTIDE SEQUENCE</scope>
    <source>
        <strain evidence="2">ASD5510</strain>
    </source>
</reference>
<organism evidence="2 3">
    <name type="scientific">Hominibacterium faecale</name>
    <dbReference type="NCBI Taxonomy" id="2839743"/>
    <lineage>
        <taxon>Bacteria</taxon>
        <taxon>Bacillati</taxon>
        <taxon>Bacillota</taxon>
        <taxon>Clostridia</taxon>
        <taxon>Peptostreptococcales</taxon>
        <taxon>Anaerovoracaceae</taxon>
        <taxon>Hominibacterium</taxon>
    </lineage>
</organism>
<evidence type="ECO:0000313" key="2">
    <source>
        <dbReference type="EMBL" id="MCU7378135.1"/>
    </source>
</evidence>